<comment type="subcellular location">
    <subcellularLocation>
        <location evidence="6">Cytoplasm</location>
    </subcellularLocation>
</comment>
<dbReference type="GO" id="GO:0007059">
    <property type="term" value="P:chromosome segregation"/>
    <property type="evidence" value="ECO:0007669"/>
    <property type="project" value="UniProtKB-UniRule"/>
</dbReference>
<proteinExistence type="inferred from homology"/>
<evidence type="ECO:0000256" key="2">
    <source>
        <dbReference type="ARBA" id="ARBA00022741"/>
    </source>
</evidence>
<dbReference type="GO" id="GO:0030261">
    <property type="term" value="P:chromosome condensation"/>
    <property type="evidence" value="ECO:0007669"/>
    <property type="project" value="InterPro"/>
</dbReference>
<keyword evidence="4 6" id="KW-0175">Coiled coil</keyword>
<dbReference type="EMBL" id="AECV01000001">
    <property type="protein sequence ID" value="EFW30552.1"/>
    <property type="molecule type" value="Genomic_DNA"/>
</dbReference>
<dbReference type="InterPro" id="IPR010935">
    <property type="entry name" value="SMC_hinge"/>
</dbReference>
<accession>E7MZN8</accession>
<reference evidence="8 9" key="1">
    <citation type="submission" date="2010-08" db="EMBL/GenBank/DDBJ databases">
        <authorList>
            <person name="Weinstock G."/>
            <person name="Sodergren E."/>
            <person name="Clifton S."/>
            <person name="Fulton L."/>
            <person name="Fulton B."/>
            <person name="Courtney L."/>
            <person name="Fronick C."/>
            <person name="Harrison M."/>
            <person name="Strong C."/>
            <person name="Farmer C."/>
            <person name="Delahaunty K."/>
            <person name="Markovic C."/>
            <person name="Hall O."/>
            <person name="Minx P."/>
            <person name="Tomlinson C."/>
            <person name="Mitreva M."/>
            <person name="Hou S."/>
            <person name="Chen J."/>
            <person name="Wollam A."/>
            <person name="Pepin K.H."/>
            <person name="Johnson M."/>
            <person name="Bhonagiri V."/>
            <person name="Zhang X."/>
            <person name="Suruliraj S."/>
            <person name="Warren W."/>
            <person name="Chinwalla A."/>
            <person name="Mardis E.R."/>
            <person name="Wilson R.K."/>
        </authorList>
    </citation>
    <scope>NUCLEOTIDE SEQUENCE [LARGE SCALE GENOMIC DNA]</scope>
    <source>
        <strain evidence="8 9">F0399</strain>
    </source>
</reference>
<dbReference type="Gene3D" id="3.40.50.300">
    <property type="entry name" value="P-loop containing nucleotide triphosphate hydrolases"/>
    <property type="match status" value="1"/>
</dbReference>
<evidence type="ECO:0000313" key="8">
    <source>
        <dbReference type="EMBL" id="EFW30552.1"/>
    </source>
</evidence>
<dbReference type="SUPFAM" id="SSF75553">
    <property type="entry name" value="Smc hinge domain"/>
    <property type="match status" value="1"/>
</dbReference>
<evidence type="ECO:0000313" key="9">
    <source>
        <dbReference type="Proteomes" id="UP000004633"/>
    </source>
</evidence>
<dbReference type="PANTHER" id="PTHR43977">
    <property type="entry name" value="STRUCTURAL MAINTENANCE OF CHROMOSOMES PROTEIN 3"/>
    <property type="match status" value="1"/>
</dbReference>
<dbReference type="SUPFAM" id="SSF52540">
    <property type="entry name" value="P-loop containing nucleoside triphosphate hydrolases"/>
    <property type="match status" value="1"/>
</dbReference>
<dbReference type="Pfam" id="PF06470">
    <property type="entry name" value="SMC_hinge"/>
    <property type="match status" value="1"/>
</dbReference>
<dbReference type="GO" id="GO:0016887">
    <property type="term" value="F:ATP hydrolysis activity"/>
    <property type="evidence" value="ECO:0007669"/>
    <property type="project" value="InterPro"/>
</dbReference>
<keyword evidence="5 6" id="KW-0238">DNA-binding</keyword>
<feature type="domain" description="SMC hinge" evidence="7">
    <location>
        <begin position="385"/>
        <end position="501"/>
    </location>
</feature>
<dbReference type="Gene3D" id="1.20.1060.20">
    <property type="match status" value="1"/>
</dbReference>
<dbReference type="STRING" id="749551.HMPREF9555_00180"/>
<dbReference type="GO" id="GO:0006260">
    <property type="term" value="P:DNA replication"/>
    <property type="evidence" value="ECO:0007669"/>
    <property type="project" value="UniProtKB-UniRule"/>
</dbReference>
<dbReference type="GO" id="GO:0005524">
    <property type="term" value="F:ATP binding"/>
    <property type="evidence" value="ECO:0007669"/>
    <property type="project" value="UniProtKB-UniRule"/>
</dbReference>
<keyword evidence="3 6" id="KW-0067">ATP-binding</keyword>
<dbReference type="Gene3D" id="6.10.140.1720">
    <property type="match status" value="1"/>
</dbReference>
<feature type="coiled-coil region" evidence="6">
    <location>
        <begin position="125"/>
        <end position="243"/>
    </location>
</feature>
<keyword evidence="2 6" id="KW-0547">Nucleotide-binding</keyword>
<name>E7MZN8_9FIRM</name>
<comment type="subunit">
    <text evidence="6">Homodimer.</text>
</comment>
<dbReference type="InterPro" id="IPR003395">
    <property type="entry name" value="RecF/RecN/SMC_N"/>
</dbReference>
<organism evidence="8 9">
    <name type="scientific">Selenomonas artemidis F0399</name>
    <dbReference type="NCBI Taxonomy" id="749551"/>
    <lineage>
        <taxon>Bacteria</taxon>
        <taxon>Bacillati</taxon>
        <taxon>Bacillota</taxon>
        <taxon>Negativicutes</taxon>
        <taxon>Selenomonadales</taxon>
        <taxon>Selenomonadaceae</taxon>
        <taxon>Selenomonas</taxon>
    </lineage>
</organism>
<dbReference type="PIRSF" id="PIRSF005719">
    <property type="entry name" value="SMC"/>
    <property type="match status" value="1"/>
</dbReference>
<dbReference type="InterPro" id="IPR036277">
    <property type="entry name" value="SMC_hinge_sf"/>
</dbReference>
<dbReference type="Proteomes" id="UP000004633">
    <property type="component" value="Unassembled WGS sequence"/>
</dbReference>
<gene>
    <name evidence="6" type="primary">smc</name>
    <name evidence="8" type="ORF">HMPREF9555_00180</name>
</gene>
<evidence type="ECO:0000259" key="7">
    <source>
        <dbReference type="SMART" id="SM00968"/>
    </source>
</evidence>
<dbReference type="GO" id="GO:0005694">
    <property type="term" value="C:chromosome"/>
    <property type="evidence" value="ECO:0007669"/>
    <property type="project" value="InterPro"/>
</dbReference>
<evidence type="ECO:0000256" key="4">
    <source>
        <dbReference type="ARBA" id="ARBA00023054"/>
    </source>
</evidence>
<evidence type="ECO:0000256" key="5">
    <source>
        <dbReference type="ARBA" id="ARBA00023125"/>
    </source>
</evidence>
<comment type="caution">
    <text evidence="6">Lacks conserved residue(s) required for the propagation of feature annotation.</text>
</comment>
<dbReference type="HAMAP" id="MF_01894">
    <property type="entry name" value="Smc_prok"/>
    <property type="match status" value="1"/>
</dbReference>
<feature type="coiled-coil region" evidence="6">
    <location>
        <begin position="286"/>
        <end position="362"/>
    </location>
</feature>
<dbReference type="NCBIfam" id="TIGR02168">
    <property type="entry name" value="SMC_prok_B"/>
    <property type="match status" value="1"/>
</dbReference>
<dbReference type="InterPro" id="IPR024704">
    <property type="entry name" value="SMC"/>
</dbReference>
<keyword evidence="1 6" id="KW-0963">Cytoplasm</keyword>
<dbReference type="AlphaFoldDB" id="E7MZN8"/>
<comment type="function">
    <text evidence="6">Required for chromosome condensation and partitioning.</text>
</comment>
<comment type="caution">
    <text evidence="8">The sequence shown here is derived from an EMBL/GenBank/DDBJ whole genome shotgun (WGS) entry which is preliminary data.</text>
</comment>
<evidence type="ECO:0000256" key="1">
    <source>
        <dbReference type="ARBA" id="ARBA00022490"/>
    </source>
</evidence>
<dbReference type="SMART" id="SM00968">
    <property type="entry name" value="SMC_hinge"/>
    <property type="match status" value="1"/>
</dbReference>
<dbReference type="HOGENOM" id="CLU_001042_2_2_9"/>
<feature type="coiled-coil region" evidence="6">
    <location>
        <begin position="850"/>
        <end position="894"/>
    </location>
</feature>
<dbReference type="Gene3D" id="3.30.70.1620">
    <property type="match status" value="1"/>
</dbReference>
<feature type="coiled-coil region" evidence="6">
    <location>
        <begin position="599"/>
        <end position="626"/>
    </location>
</feature>
<dbReference type="GO" id="GO:0007062">
    <property type="term" value="P:sister chromatid cohesion"/>
    <property type="evidence" value="ECO:0007669"/>
    <property type="project" value="InterPro"/>
</dbReference>
<sequence length="1050" mass="119414">MSIIGQNRLNDILDSRPEERRVFFEETAGITKYRTRKQEALRKLRENDADLIRLSDIMYAQRAELEPLAAQAEKTSAYRELEAERRQYRLTSLVQTHEQLVGAQENLMRLLHNDRDEEASLIGERAQTEGKKRNIELEMEQIDSDLAEIEKSDTELQNALDALKKESAMLLGRQDQCVRRKEDLERLRESSRAKIEATEQEIVQIQNMLSGKIAAREEKEKAHTEAQEQLKNIRTHRALYEEQSARGSRSLRAVERVMVRLRESLAVAADHSERGDEGRLRRSEELSQKKCRIIEAQSELSRMEAALQDLEQQRDKCADDRVRLSHAVEEHRAKAQGIEEEMRRTAEEIQRAQQRYDFVRKLQESYEGFGKDVQMVLQAKEGWRSGVFGTVADLISIPERYLTAIEIALGGSVRNIITDDAQTAKAAIGCLKRRNGGRVTFLPLSSIVVQRPYDVDLCRVRGAVGWANTLVSAEERFQRAVDHLLSRTLVMETLDDALAAAKEHGYRIRMVTLTGELLNPGGAISGGGQRYRQSFLLNRRHEAETLAETLRTQKERHIAFQADLEERNRLLDDDCTRRDAASAEETELNRDLLAARSQRDIYRTRLADQTAAVEDLERRERVAQESSARAARKKELLERHLAQCGDHARRFSKETEEIAQKMTALSSEEQSCAQGLHALEVESAALDAEIRTGTDHVKTRTLECREATEMLDGFTEQIAKLSEELSAGEQRNAALESAISEEEGKLRAHRDNAQILKDRRLRYEADMRLLDDAIKRTIACTEQVRAKLHENDKQLDRINVRLADCSENLISEFGMTAETAAQQISPIDESVLNERLNELTNAINALGAVNPNAVEEYAEKKARYEEEEAQIHDLQKAKEDIERIIQKIDTDMTQTFREAFQQIQGYFNEIFMRLFGGGVAELRLTDQSDILSSGVEILVTLPHKKRQNLSALSGGERALTVIALLFSFLKYRPSPFSILDEIDAPLDEANVSRFGDFLQEFAHNTQFIIVTHRKGTMRAADSMYGVTVEDAGVSKVLSIRLKDYEESATA</sequence>
<keyword evidence="9" id="KW-1185">Reference proteome</keyword>
<dbReference type="GO" id="GO:0005737">
    <property type="term" value="C:cytoplasm"/>
    <property type="evidence" value="ECO:0007669"/>
    <property type="project" value="UniProtKB-SubCell"/>
</dbReference>
<protein>
    <recommendedName>
        <fullName evidence="6">Chromosome partition protein Smc</fullName>
    </recommendedName>
</protein>
<dbReference type="CDD" id="cd03278">
    <property type="entry name" value="ABC_SMC_barmotin"/>
    <property type="match status" value="1"/>
</dbReference>
<comment type="domain">
    <text evidence="6">Contains large globular domains required for ATP hydrolysis at each terminus and a third globular domain forming a flexible hinge near the middle of the molecule. These domains are separated by coiled-coil structures.</text>
</comment>
<evidence type="ECO:0000256" key="3">
    <source>
        <dbReference type="ARBA" id="ARBA00022840"/>
    </source>
</evidence>
<feature type="coiled-coil region" evidence="6">
    <location>
        <begin position="704"/>
        <end position="766"/>
    </location>
</feature>
<dbReference type="Pfam" id="PF02463">
    <property type="entry name" value="SMC_N"/>
    <property type="match status" value="1"/>
</dbReference>
<evidence type="ECO:0000256" key="6">
    <source>
        <dbReference type="HAMAP-Rule" id="MF_01894"/>
    </source>
</evidence>
<dbReference type="GO" id="GO:0003677">
    <property type="term" value="F:DNA binding"/>
    <property type="evidence" value="ECO:0007669"/>
    <property type="project" value="UniProtKB-UniRule"/>
</dbReference>
<dbReference type="InterPro" id="IPR027417">
    <property type="entry name" value="P-loop_NTPase"/>
</dbReference>
<comment type="similarity">
    <text evidence="6">Belongs to the SMC family.</text>
</comment>
<dbReference type="InterPro" id="IPR011890">
    <property type="entry name" value="SMC_prok"/>
</dbReference>